<dbReference type="PANTHER" id="PTHR43827:SF3">
    <property type="entry name" value="NADP-DEPENDENT OXIDOREDUCTASE DOMAIN-CONTAINING PROTEIN"/>
    <property type="match status" value="1"/>
</dbReference>
<feature type="binding site" evidence="5">
    <location>
        <position position="85"/>
    </location>
    <ligand>
        <name>substrate</name>
    </ligand>
</feature>
<dbReference type="SUPFAM" id="SSF51430">
    <property type="entry name" value="NAD(P)-linked oxidoreductase"/>
    <property type="match status" value="1"/>
</dbReference>
<dbReference type="InterPro" id="IPR020471">
    <property type="entry name" value="AKR"/>
</dbReference>
<feature type="active site" description="Proton donor" evidence="4">
    <location>
        <position position="32"/>
    </location>
</feature>
<evidence type="ECO:0000313" key="9">
    <source>
        <dbReference type="Proteomes" id="UP000001449"/>
    </source>
</evidence>
<dbReference type="InterPro" id="IPR036812">
    <property type="entry name" value="NAD(P)_OxRdtase_dom_sf"/>
</dbReference>
<accession>B8CEA1</accession>
<dbReference type="GeneID" id="7444235"/>
<reference evidence="8 9" key="2">
    <citation type="journal article" date="2008" name="Nature">
        <title>The Phaeodactylum genome reveals the evolutionary history of diatom genomes.</title>
        <authorList>
            <person name="Bowler C."/>
            <person name="Allen A.E."/>
            <person name="Badger J.H."/>
            <person name="Grimwood J."/>
            <person name="Jabbari K."/>
            <person name="Kuo A."/>
            <person name="Maheswari U."/>
            <person name="Martens C."/>
            <person name="Maumus F."/>
            <person name="Otillar R.P."/>
            <person name="Rayko E."/>
            <person name="Salamov A."/>
            <person name="Vandepoele K."/>
            <person name="Beszteri B."/>
            <person name="Gruber A."/>
            <person name="Heijde M."/>
            <person name="Katinka M."/>
            <person name="Mock T."/>
            <person name="Valentin K."/>
            <person name="Verret F."/>
            <person name="Berges J.A."/>
            <person name="Brownlee C."/>
            <person name="Cadoret J.P."/>
            <person name="Chiovitti A."/>
            <person name="Choi C.J."/>
            <person name="Coesel S."/>
            <person name="De Martino A."/>
            <person name="Detter J.C."/>
            <person name="Durkin C."/>
            <person name="Falciatore A."/>
            <person name="Fournet J."/>
            <person name="Haruta M."/>
            <person name="Huysman M.J."/>
            <person name="Jenkins B.D."/>
            <person name="Jiroutova K."/>
            <person name="Jorgensen R.E."/>
            <person name="Joubert Y."/>
            <person name="Kaplan A."/>
            <person name="Kroger N."/>
            <person name="Kroth P.G."/>
            <person name="La Roche J."/>
            <person name="Lindquist E."/>
            <person name="Lommer M."/>
            <person name="Martin-Jezequel V."/>
            <person name="Lopez P.J."/>
            <person name="Lucas S."/>
            <person name="Mangogna M."/>
            <person name="McGinnis K."/>
            <person name="Medlin L.K."/>
            <person name="Montsant A."/>
            <person name="Oudot-Le Secq M.P."/>
            <person name="Napoli C."/>
            <person name="Obornik M."/>
            <person name="Parker M.S."/>
            <person name="Petit J.L."/>
            <person name="Porcel B.M."/>
            <person name="Poulsen N."/>
            <person name="Robison M."/>
            <person name="Rychlewski L."/>
            <person name="Rynearson T.A."/>
            <person name="Schmutz J."/>
            <person name="Shapiro H."/>
            <person name="Siaut M."/>
            <person name="Stanley M."/>
            <person name="Sussman M.R."/>
            <person name="Taylor A.R."/>
            <person name="Vardi A."/>
            <person name="von Dassow P."/>
            <person name="Vyverman W."/>
            <person name="Willis A."/>
            <person name="Wyrwicz L.S."/>
            <person name="Rokhsar D.S."/>
            <person name="Weissenbach J."/>
            <person name="Armbrust E.V."/>
            <person name="Green B.R."/>
            <person name="Van de Peer Y."/>
            <person name="Grigoriev I.V."/>
        </authorList>
    </citation>
    <scope>NUCLEOTIDE SEQUENCE [LARGE SCALE GENOMIC DNA]</scope>
    <source>
        <strain evidence="8 9">CCMP1335</strain>
    </source>
</reference>
<dbReference type="InterPro" id="IPR023210">
    <property type="entry name" value="NADP_OxRdtase_dom"/>
</dbReference>
<dbReference type="PRINTS" id="PR00069">
    <property type="entry name" value="ALDKETRDTASE"/>
</dbReference>
<dbReference type="InterPro" id="IPR018170">
    <property type="entry name" value="Aldo/ket_reductase_CS"/>
</dbReference>
<organism evidence="8 9">
    <name type="scientific">Thalassiosira pseudonana</name>
    <name type="common">Marine diatom</name>
    <name type="synonym">Cyclotella nana</name>
    <dbReference type="NCBI Taxonomy" id="35128"/>
    <lineage>
        <taxon>Eukaryota</taxon>
        <taxon>Sar</taxon>
        <taxon>Stramenopiles</taxon>
        <taxon>Ochrophyta</taxon>
        <taxon>Bacillariophyta</taxon>
        <taxon>Coscinodiscophyceae</taxon>
        <taxon>Thalassiosirophycidae</taxon>
        <taxon>Thalassiosirales</taxon>
        <taxon>Thalassiosiraceae</taxon>
        <taxon>Thalassiosira</taxon>
    </lineage>
</organism>
<gene>
    <name evidence="8" type="ORF">THAPSDRAFT_30310</name>
</gene>
<dbReference type="CDD" id="cd19071">
    <property type="entry name" value="AKR_AKR1-5-like"/>
    <property type="match status" value="1"/>
</dbReference>
<dbReference type="EMBL" id="CM000651">
    <property type="protein sequence ID" value="EED88346.1"/>
    <property type="molecule type" value="Genomic_DNA"/>
</dbReference>
<keyword evidence="2" id="KW-0521">NADP</keyword>
<dbReference type="InParanoid" id="B8CEA1"/>
<comment type="similarity">
    <text evidence="1">Belongs to the aldo/keto reductase family.</text>
</comment>
<evidence type="ECO:0000256" key="4">
    <source>
        <dbReference type="PIRSR" id="PIRSR000097-1"/>
    </source>
</evidence>
<dbReference type="GO" id="GO:0005829">
    <property type="term" value="C:cytosol"/>
    <property type="evidence" value="ECO:0000318"/>
    <property type="project" value="GO_Central"/>
</dbReference>
<sequence>MGTMGIGKRITSSIVSRALELGISSFDTAPTYNNEEEVGMALKDVSSDEIVIIKVPKRCVNASEAREEVRKSIKSLGRADVVLLHWPCDFIEANSLHSVWKELEAMKREGLCQALGVCNFNISALKLLIANCTVKPAINQVERHPLLPQYDLLEYCESQRIVVQAHTPLGHGAPLLLENEVILSVSCQLDCSPAQVLIRWQGQQGVCVVVKFSSEEHAKEIQAATMTNDMFLSPQQMKAIDEIGMSIDSHRFVCPQFMYRKLASWSW</sequence>
<dbReference type="PANTHER" id="PTHR43827">
    <property type="entry name" value="2,5-DIKETO-D-GLUCONIC ACID REDUCTASE"/>
    <property type="match status" value="1"/>
</dbReference>
<dbReference type="KEGG" id="tps:THAPSDRAFT_30310"/>
<keyword evidence="3" id="KW-0560">Oxidoreductase</keyword>
<dbReference type="STRING" id="35128.B8CEA1"/>
<dbReference type="eggNOG" id="KOG1577">
    <property type="taxonomic scope" value="Eukaryota"/>
</dbReference>
<dbReference type="HOGENOM" id="CLU_023205_0_0_1"/>
<feature type="site" description="Lowers pKa of active site Tyr" evidence="6">
    <location>
        <position position="54"/>
    </location>
</feature>
<evidence type="ECO:0000259" key="7">
    <source>
        <dbReference type="Pfam" id="PF00248"/>
    </source>
</evidence>
<dbReference type="Gene3D" id="3.20.20.100">
    <property type="entry name" value="NADP-dependent oxidoreductase domain"/>
    <property type="match status" value="1"/>
</dbReference>
<feature type="domain" description="NADP-dependent oxidoreductase" evidence="7">
    <location>
        <begin position="12"/>
        <end position="243"/>
    </location>
</feature>
<dbReference type="PaxDb" id="35128-Thaps30310"/>
<name>B8CEA1_THAPS</name>
<proteinExistence type="inferred from homology"/>
<keyword evidence="9" id="KW-1185">Reference proteome</keyword>
<dbReference type="Pfam" id="PF00248">
    <property type="entry name" value="Aldo_ket_red"/>
    <property type="match status" value="1"/>
</dbReference>
<dbReference type="GO" id="GO:0004032">
    <property type="term" value="F:aldose reductase (NADPH) activity"/>
    <property type="evidence" value="ECO:0000318"/>
    <property type="project" value="GO_Central"/>
</dbReference>
<evidence type="ECO:0000256" key="1">
    <source>
        <dbReference type="ARBA" id="ARBA00007905"/>
    </source>
</evidence>
<dbReference type="PIRSF" id="PIRSF000097">
    <property type="entry name" value="AKR"/>
    <property type="match status" value="1"/>
</dbReference>
<reference evidence="8 9" key="1">
    <citation type="journal article" date="2004" name="Science">
        <title>The genome of the diatom Thalassiosira pseudonana: ecology, evolution, and metabolism.</title>
        <authorList>
            <person name="Armbrust E.V."/>
            <person name="Berges J.A."/>
            <person name="Bowler C."/>
            <person name="Green B.R."/>
            <person name="Martinez D."/>
            <person name="Putnam N.H."/>
            <person name="Zhou S."/>
            <person name="Allen A.E."/>
            <person name="Apt K.E."/>
            <person name="Bechner M."/>
            <person name="Brzezinski M.A."/>
            <person name="Chaal B.K."/>
            <person name="Chiovitti A."/>
            <person name="Davis A.K."/>
            <person name="Demarest M.S."/>
            <person name="Detter J.C."/>
            <person name="Glavina T."/>
            <person name="Goodstein D."/>
            <person name="Hadi M.Z."/>
            <person name="Hellsten U."/>
            <person name="Hildebrand M."/>
            <person name="Jenkins B.D."/>
            <person name="Jurka J."/>
            <person name="Kapitonov V.V."/>
            <person name="Kroger N."/>
            <person name="Lau W.W."/>
            <person name="Lane T.W."/>
            <person name="Larimer F.W."/>
            <person name="Lippmeier J.C."/>
            <person name="Lucas S."/>
            <person name="Medina M."/>
            <person name="Montsant A."/>
            <person name="Obornik M."/>
            <person name="Parker M.S."/>
            <person name="Palenik B."/>
            <person name="Pazour G.J."/>
            <person name="Richardson P.M."/>
            <person name="Rynearson T.A."/>
            <person name="Saito M.A."/>
            <person name="Schwartz D.C."/>
            <person name="Thamatrakoln K."/>
            <person name="Valentin K."/>
            <person name="Vardi A."/>
            <person name="Wilkerson F.P."/>
            <person name="Rokhsar D.S."/>
        </authorList>
    </citation>
    <scope>NUCLEOTIDE SEQUENCE [LARGE SCALE GENOMIC DNA]</scope>
    <source>
        <strain evidence="8 9">CCMP1335</strain>
    </source>
</reference>
<evidence type="ECO:0000256" key="2">
    <source>
        <dbReference type="ARBA" id="ARBA00022857"/>
    </source>
</evidence>
<evidence type="ECO:0000256" key="3">
    <source>
        <dbReference type="ARBA" id="ARBA00023002"/>
    </source>
</evidence>
<dbReference type="AlphaFoldDB" id="B8CEA1"/>
<evidence type="ECO:0000313" key="8">
    <source>
        <dbReference type="EMBL" id="EED88346.1"/>
    </source>
</evidence>
<dbReference type="Proteomes" id="UP000001449">
    <property type="component" value="Chromosome 17"/>
</dbReference>
<dbReference type="RefSeq" id="XP_002294512.1">
    <property type="nucleotide sequence ID" value="XM_002294476.1"/>
</dbReference>
<evidence type="ECO:0000256" key="5">
    <source>
        <dbReference type="PIRSR" id="PIRSR000097-2"/>
    </source>
</evidence>
<dbReference type="PROSITE" id="PS00062">
    <property type="entry name" value="ALDOKETO_REDUCTASE_2"/>
    <property type="match status" value="1"/>
</dbReference>
<evidence type="ECO:0000256" key="6">
    <source>
        <dbReference type="PIRSR" id="PIRSR000097-3"/>
    </source>
</evidence>
<protein>
    <recommendedName>
        <fullName evidence="7">NADP-dependent oxidoreductase domain-containing protein</fullName>
    </recommendedName>
</protein>
<dbReference type="OMA" id="GMSIDSH"/>